<feature type="compositionally biased region" description="Polar residues" evidence="4">
    <location>
        <begin position="891"/>
        <end position="906"/>
    </location>
</feature>
<accession>A0A1E1J114</accession>
<feature type="compositionally biased region" description="Low complexity" evidence="4">
    <location>
        <begin position="679"/>
        <end position="694"/>
    </location>
</feature>
<feature type="compositionally biased region" description="Polar residues" evidence="4">
    <location>
        <begin position="58"/>
        <end position="67"/>
    </location>
</feature>
<keyword evidence="2 3" id="KW-0694">RNA-binding</keyword>
<feature type="domain" description="RRM" evidence="5">
    <location>
        <begin position="220"/>
        <end position="303"/>
    </location>
</feature>
<dbReference type="GO" id="GO:0003723">
    <property type="term" value="F:RNA binding"/>
    <property type="evidence" value="ECO:0007669"/>
    <property type="project" value="UniProtKB-UniRule"/>
</dbReference>
<feature type="compositionally biased region" description="Low complexity" evidence="4">
    <location>
        <begin position="873"/>
        <end position="890"/>
    </location>
</feature>
<feature type="domain" description="RRM" evidence="5">
    <location>
        <begin position="318"/>
        <end position="404"/>
    </location>
</feature>
<dbReference type="PROSITE" id="PS50102">
    <property type="entry name" value="RRM"/>
    <property type="match status" value="2"/>
</dbReference>
<evidence type="ECO:0000256" key="2">
    <source>
        <dbReference type="ARBA" id="ARBA00022884"/>
    </source>
</evidence>
<dbReference type="SUPFAM" id="SSF54928">
    <property type="entry name" value="RNA-binding domain, RBD"/>
    <property type="match status" value="1"/>
</dbReference>
<organism evidence="6">
    <name type="scientific">Leishmania guyanensis</name>
    <dbReference type="NCBI Taxonomy" id="5670"/>
    <lineage>
        <taxon>Eukaryota</taxon>
        <taxon>Discoba</taxon>
        <taxon>Euglenozoa</taxon>
        <taxon>Kinetoplastea</taxon>
        <taxon>Metakinetoplastina</taxon>
        <taxon>Trypanosomatida</taxon>
        <taxon>Trypanosomatidae</taxon>
        <taxon>Leishmaniinae</taxon>
        <taxon>Leishmania</taxon>
        <taxon>Leishmania guyanensis species complex</taxon>
    </lineage>
</organism>
<feature type="region of interest" description="Disordered" evidence="4">
    <location>
        <begin position="1"/>
        <end position="68"/>
    </location>
</feature>
<evidence type="ECO:0000256" key="4">
    <source>
        <dbReference type="SAM" id="MobiDB-lite"/>
    </source>
</evidence>
<feature type="region of interest" description="Disordered" evidence="4">
    <location>
        <begin position="627"/>
        <end position="754"/>
    </location>
</feature>
<dbReference type="Gene3D" id="3.30.70.330">
    <property type="match status" value="2"/>
</dbReference>
<feature type="compositionally biased region" description="Low complexity" evidence="4">
    <location>
        <begin position="22"/>
        <end position="46"/>
    </location>
</feature>
<dbReference type="EMBL" id="CALQ01001246">
    <property type="protein sequence ID" value="CCM17261.1"/>
    <property type="molecule type" value="Genomic_DNA"/>
</dbReference>
<dbReference type="InterPro" id="IPR012677">
    <property type="entry name" value="Nucleotide-bd_a/b_plait_sf"/>
</dbReference>
<proteinExistence type="predicted"/>
<dbReference type="CDD" id="cd00590">
    <property type="entry name" value="RRM_SF"/>
    <property type="match status" value="1"/>
</dbReference>
<feature type="region of interest" description="Disordered" evidence="4">
    <location>
        <begin position="851"/>
        <end position="925"/>
    </location>
</feature>
<dbReference type="InterPro" id="IPR000504">
    <property type="entry name" value="RRM_dom"/>
</dbReference>
<dbReference type="AlphaFoldDB" id="A0A1E1J114"/>
<dbReference type="Pfam" id="PF00076">
    <property type="entry name" value="RRM_1"/>
    <property type="match status" value="2"/>
</dbReference>
<dbReference type="FunFam" id="3.30.70.330:FF:000835">
    <property type="entry name" value="RNA binding protein, putative"/>
    <property type="match status" value="1"/>
</dbReference>
<feature type="region of interest" description="Disordered" evidence="4">
    <location>
        <begin position="119"/>
        <end position="138"/>
    </location>
</feature>
<feature type="compositionally biased region" description="Polar residues" evidence="4">
    <location>
        <begin position="716"/>
        <end position="731"/>
    </location>
</feature>
<dbReference type="SMART" id="SM00360">
    <property type="entry name" value="RRM"/>
    <property type="match status" value="2"/>
</dbReference>
<name>A0A1E1J114_LEIGU</name>
<protein>
    <submittedName>
        <fullName evidence="6">RNA binding protein, putative</fullName>
    </submittedName>
</protein>
<evidence type="ECO:0000313" key="6">
    <source>
        <dbReference type="EMBL" id="CCM17261.1"/>
    </source>
</evidence>
<keyword evidence="1" id="KW-0677">Repeat</keyword>
<evidence type="ECO:0000259" key="5">
    <source>
        <dbReference type="PROSITE" id="PS50102"/>
    </source>
</evidence>
<evidence type="ECO:0000256" key="3">
    <source>
        <dbReference type="PROSITE-ProRule" id="PRU00176"/>
    </source>
</evidence>
<gene>
    <name evidence="6" type="primary">LgM4147LRVhigh.29.01580.01130</name>
    <name evidence="6" type="ORF">BN36_2947590</name>
</gene>
<evidence type="ECO:0000256" key="1">
    <source>
        <dbReference type="ARBA" id="ARBA00022737"/>
    </source>
</evidence>
<dbReference type="InterPro" id="IPR035979">
    <property type="entry name" value="RBD_domain_sf"/>
</dbReference>
<reference evidence="6" key="1">
    <citation type="submission" date="2012-08" db="EMBL/GenBank/DDBJ databases">
        <title>Comparative genomics of metastatic and non-metastatic Leishmania guyanensis provides insights into polygenic factors involved in Leishmania RNA virus infection.</title>
        <authorList>
            <person name="Smith D."/>
            <person name="Hertz-Fowler C."/>
            <person name="Martin R."/>
            <person name="Dickens N."/>
            <person name="Fasel N."/>
            <person name="Falquet L."/>
            <person name="Beverley S."/>
            <person name="Zangger H."/>
            <person name="Calderon-Copete S."/>
            <person name="Mottram J."/>
            <person name="Xenarios I."/>
        </authorList>
    </citation>
    <scope>NUCLEOTIDE SEQUENCE</scope>
    <source>
        <strain evidence="6">MHOM/BR/75/M4147/SSU:IR2SAT-LUC</strain>
    </source>
</reference>
<feature type="compositionally biased region" description="Polar residues" evidence="4">
    <location>
        <begin position="657"/>
        <end position="666"/>
    </location>
</feature>
<dbReference type="PANTHER" id="PTHR24012">
    <property type="entry name" value="RNA BINDING PROTEIN"/>
    <property type="match status" value="1"/>
</dbReference>
<sequence>MMKTGSVKPIVTASPMPIDVEQQQQQQPHPRATSASSPSTPPISATKLRQSAGGAAPPSNQSLTSAPISVGGGGAYEGFPGTLVSSVQSPDVLRSSFVPAKELTLRQYTLQQCRADAIPGRSPTNYGTSGGVAGSRPVPTLSVERLGEPVLMPGLPGTAAGAAIGMCFVTPISGVLDAPSTPPSSTTTPANMTFSISEYPGVMTTSPTPTPMTPTEHSSTNLILYNIGSHMTEAALQKLFDPFGEVVSCAVMRDIHTGVGLGTGFVRYSDHMEACRALEAFSDRMNPVCAHDSKPLVVQWARKQHDCAPAGEARKKIMKLFVRNIPLDCSIADLEELFGVYGGVRQVTLHKDTSPVQDETMMRLIAFVIYTEEGAAEWAAREVHNTKPFASCHGIPIMVKLAESSQRRRFMKNSEATGPSLLTAVPAGFPGSRTSPMTPGMSGSLFDMAAEAQHQQLLQQKPITPQQGMCEVHGVDTSPSSYRMPVFGCTVAYAPPDPRETSISCYPGTPQPLQVSVSGGGTPATVASIASNMMGGSPGRYHQQILTHVGEREGRVSPHSSSAAAPMQGHSYQQAASLSFDASAAAVYSGLSTFSKSNCQSFSDGRTGGSSGGVCPSRGFLHCSSSPGDANSTAVTAAADGGSPQMPASGPWYETTDGGSNQSGSFMMSAPPTRRGAEATRSPPAPTATSATGSAPPPGSLRSGSTLSVAFPSARGSPQQSTGVHRTSPTSKPVPGGVPTSHPVPGASVPIGGQMNVALQPSTKLSILRSASTSDMSSVIPSNNFGSGTAPLNGAAHKTESPTIHTDASESWRRAVRTHVHNVKRQNDLCNVSGSLSSISLIKPSCNVLAPATSSPTAAQEGGMLSLSGNEASAPGTTPSTSPISNSTLSGDQTGPKSIGTGSPSSGRMRYYNNPYSSESTKLFC</sequence>
<feature type="compositionally biased region" description="Polar residues" evidence="4">
    <location>
        <begin position="914"/>
        <end position="925"/>
    </location>
</feature>